<evidence type="ECO:0000313" key="12">
    <source>
        <dbReference type="Proteomes" id="UP000079169"/>
    </source>
</evidence>
<dbReference type="GeneID" id="103507146"/>
<feature type="region of interest" description="Disordered" evidence="9">
    <location>
        <begin position="1"/>
        <end position="49"/>
    </location>
</feature>
<dbReference type="PROSITE" id="PS50071">
    <property type="entry name" value="HOMEOBOX_2"/>
    <property type="match status" value="1"/>
</dbReference>
<dbReference type="AlphaFoldDB" id="A0A3Q0INK4"/>
<dbReference type="SMART" id="SM00389">
    <property type="entry name" value="HOX"/>
    <property type="match status" value="1"/>
</dbReference>
<feature type="compositionally biased region" description="Basic and acidic residues" evidence="9">
    <location>
        <begin position="214"/>
        <end position="223"/>
    </location>
</feature>
<evidence type="ECO:0000259" key="10">
    <source>
        <dbReference type="PROSITE" id="PS50071"/>
    </source>
</evidence>
<feature type="compositionally biased region" description="Basic and acidic residues" evidence="9">
    <location>
        <begin position="39"/>
        <end position="48"/>
    </location>
</feature>
<dbReference type="InterPro" id="IPR013087">
    <property type="entry name" value="Znf_C2H2_type"/>
</dbReference>
<evidence type="ECO:0000256" key="1">
    <source>
        <dbReference type="ARBA" id="ARBA00004123"/>
    </source>
</evidence>
<feature type="DNA-binding region" description="Homeobox" evidence="7">
    <location>
        <begin position="308"/>
        <end position="367"/>
    </location>
</feature>
<evidence type="ECO:0000256" key="5">
    <source>
        <dbReference type="ARBA" id="ARBA00023242"/>
    </source>
</evidence>
<dbReference type="InterPro" id="IPR000047">
    <property type="entry name" value="HTH_motif"/>
</dbReference>
<evidence type="ECO:0000256" key="6">
    <source>
        <dbReference type="PROSITE-ProRule" id="PRU00042"/>
    </source>
</evidence>
<evidence type="ECO:0000256" key="4">
    <source>
        <dbReference type="ARBA" id="ARBA00023155"/>
    </source>
</evidence>
<dbReference type="InterPro" id="IPR001356">
    <property type="entry name" value="HD"/>
</dbReference>
<evidence type="ECO:0000256" key="9">
    <source>
        <dbReference type="SAM" id="MobiDB-lite"/>
    </source>
</evidence>
<feature type="region of interest" description="Disordered" evidence="9">
    <location>
        <begin position="522"/>
        <end position="560"/>
    </location>
</feature>
<organism evidence="12 13">
    <name type="scientific">Diaphorina citri</name>
    <name type="common">Asian citrus psyllid</name>
    <dbReference type="NCBI Taxonomy" id="121845"/>
    <lineage>
        <taxon>Eukaryota</taxon>
        <taxon>Metazoa</taxon>
        <taxon>Ecdysozoa</taxon>
        <taxon>Arthropoda</taxon>
        <taxon>Hexapoda</taxon>
        <taxon>Insecta</taxon>
        <taxon>Pterygota</taxon>
        <taxon>Neoptera</taxon>
        <taxon>Paraneoptera</taxon>
        <taxon>Hemiptera</taxon>
        <taxon>Sternorrhyncha</taxon>
        <taxon>Psylloidea</taxon>
        <taxon>Psyllidae</taxon>
        <taxon>Diaphorininae</taxon>
        <taxon>Diaphorina</taxon>
    </lineage>
</organism>
<evidence type="ECO:0000256" key="8">
    <source>
        <dbReference type="RuleBase" id="RU000682"/>
    </source>
</evidence>
<dbReference type="InterPro" id="IPR017970">
    <property type="entry name" value="Homeobox_CS"/>
</dbReference>
<keyword evidence="3 7" id="KW-0238">DNA-binding</keyword>
<dbReference type="Proteomes" id="UP000079169">
    <property type="component" value="Unplaced"/>
</dbReference>
<feature type="domain" description="C2H2-type" evidence="11">
    <location>
        <begin position="118"/>
        <end position="145"/>
    </location>
</feature>
<sequence>MLPRAGVSPPGVSSEDSKTSPQNRKISPSKGVPSLLPMKDIRTSDPDWPRPTASFAATIADVATKTLPVIQELLSQRDGKPVGKATLPSPLKAKLSDYENKMKNVRESIRQKRLAQGLTCLQCGRSYCRPYNLKRHIQYECGKAPQFPCLYCSYRARHKHDLKKHVTFKHAAYLDHFQAVQEELEVTTKELSPGPKAENRHRFREFLNEHRNLERNVSHEEIRTHKKHEQPRKESSYKETENTQFNKRHPLQPRPEPNPKTSSILLAHLQQVQKDLGLGASDSLSSEKDIPSNLDLSQIHKNLLQCNTGRFRQVYSSHQIVELEKEFRLTNYLPSDRRKVLSKELGLTERQIKIWFQNRRMKLKRTHPDMVVEYVKESSEARSASQKTNHQSAPADTSAPNTHMKSFEEFIREHYERSAVPFPASQPGEHPLATGELHGSPLEMQTLMEENASKLLLEKLREQTLEKHLRENHLPVPSVPPLLAGALPPGQVEKLNDLYENERNMLIQELIRKKLGLLIQNNQNGGHAEDAPTDLSRKLKSDMEEDEAVKEETEEEEDSA</sequence>
<keyword evidence="6" id="KW-0862">Zinc</keyword>
<accession>A0A3Q0INK4</accession>
<dbReference type="STRING" id="121845.A0A3Q0INK4"/>
<comment type="subcellular location">
    <subcellularLocation>
        <location evidence="1 7 8">Nucleus</location>
    </subcellularLocation>
</comment>
<feature type="compositionally biased region" description="Basic and acidic residues" evidence="9">
    <location>
        <begin position="527"/>
        <end position="542"/>
    </location>
</feature>
<dbReference type="GO" id="GO:0003677">
    <property type="term" value="F:DNA binding"/>
    <property type="evidence" value="ECO:0007669"/>
    <property type="project" value="UniProtKB-UniRule"/>
</dbReference>
<keyword evidence="6" id="KW-0863">Zinc-finger</keyword>
<name>A0A3Q0INK4_DIACI</name>
<dbReference type="PaxDb" id="121845-A0A3Q0INK4"/>
<dbReference type="GO" id="GO:0008270">
    <property type="term" value="F:zinc ion binding"/>
    <property type="evidence" value="ECO:0007669"/>
    <property type="project" value="UniProtKB-KW"/>
</dbReference>
<keyword evidence="4 7" id="KW-0371">Homeobox</keyword>
<keyword evidence="12" id="KW-1185">Reference proteome</keyword>
<dbReference type="SMART" id="SM00355">
    <property type="entry name" value="ZnF_C2H2"/>
    <property type="match status" value="2"/>
</dbReference>
<evidence type="ECO:0000256" key="7">
    <source>
        <dbReference type="PROSITE-ProRule" id="PRU00108"/>
    </source>
</evidence>
<dbReference type="Pfam" id="PF00046">
    <property type="entry name" value="Homeodomain"/>
    <property type="match status" value="1"/>
</dbReference>
<keyword evidence="6" id="KW-0479">Metal-binding</keyword>
<feature type="compositionally biased region" description="Acidic residues" evidence="9">
    <location>
        <begin position="543"/>
        <end position="560"/>
    </location>
</feature>
<comment type="similarity">
    <text evidence="2">Belongs to the Abd-B homeobox family.</text>
</comment>
<dbReference type="Gene3D" id="1.10.10.60">
    <property type="entry name" value="Homeodomain-like"/>
    <property type="match status" value="1"/>
</dbReference>
<dbReference type="KEGG" id="dci:103507146"/>
<protein>
    <submittedName>
        <fullName evidence="13">Uncharacterized protein LOC103507146</fullName>
    </submittedName>
</protein>
<evidence type="ECO:0000313" key="13">
    <source>
        <dbReference type="RefSeq" id="XP_026677886.1"/>
    </source>
</evidence>
<dbReference type="PANTHER" id="PTHR45874">
    <property type="entry name" value="HOMEOBOX PROTEIN ABDOMINAL-B"/>
    <property type="match status" value="1"/>
</dbReference>
<dbReference type="PROSITE" id="PS50157">
    <property type="entry name" value="ZINC_FINGER_C2H2_2"/>
    <property type="match status" value="1"/>
</dbReference>
<gene>
    <name evidence="13" type="primary">LOC103507146</name>
</gene>
<dbReference type="PRINTS" id="PR00031">
    <property type="entry name" value="HTHREPRESSR"/>
</dbReference>
<dbReference type="SUPFAM" id="SSF46689">
    <property type="entry name" value="Homeodomain-like"/>
    <property type="match status" value="1"/>
</dbReference>
<dbReference type="GO" id="GO:0000981">
    <property type="term" value="F:DNA-binding transcription factor activity, RNA polymerase II-specific"/>
    <property type="evidence" value="ECO:0007669"/>
    <property type="project" value="InterPro"/>
</dbReference>
<proteinExistence type="inferred from homology"/>
<keyword evidence="5 7" id="KW-0539">Nucleus</keyword>
<evidence type="ECO:0000259" key="11">
    <source>
        <dbReference type="PROSITE" id="PS50157"/>
    </source>
</evidence>
<dbReference type="InterPro" id="IPR046333">
    <property type="entry name" value="HXA10/ABDB-like"/>
</dbReference>
<feature type="domain" description="Homeobox" evidence="10">
    <location>
        <begin position="306"/>
        <end position="366"/>
    </location>
</feature>
<feature type="compositionally biased region" description="Polar residues" evidence="9">
    <location>
        <begin position="381"/>
        <end position="402"/>
    </location>
</feature>
<feature type="region of interest" description="Disordered" evidence="9">
    <location>
        <begin position="214"/>
        <end position="261"/>
    </location>
</feature>
<dbReference type="PROSITE" id="PS00027">
    <property type="entry name" value="HOMEOBOX_1"/>
    <property type="match status" value="1"/>
</dbReference>
<evidence type="ECO:0000256" key="3">
    <source>
        <dbReference type="ARBA" id="ARBA00023125"/>
    </source>
</evidence>
<dbReference type="RefSeq" id="XP_026677886.1">
    <property type="nucleotide sequence ID" value="XM_026822085.1"/>
</dbReference>
<feature type="region of interest" description="Disordered" evidence="9">
    <location>
        <begin position="376"/>
        <end position="402"/>
    </location>
</feature>
<dbReference type="GO" id="GO:0005634">
    <property type="term" value="C:nucleus"/>
    <property type="evidence" value="ECO:0007669"/>
    <property type="project" value="UniProtKB-SubCell"/>
</dbReference>
<reference evidence="13" key="1">
    <citation type="submission" date="2025-08" db="UniProtKB">
        <authorList>
            <consortium name="RefSeq"/>
        </authorList>
    </citation>
    <scope>IDENTIFICATION</scope>
</reference>
<dbReference type="InterPro" id="IPR009057">
    <property type="entry name" value="Homeodomain-like_sf"/>
</dbReference>
<dbReference type="CDD" id="cd00086">
    <property type="entry name" value="homeodomain"/>
    <property type="match status" value="1"/>
</dbReference>
<feature type="compositionally biased region" description="Basic and acidic residues" evidence="9">
    <location>
        <begin position="231"/>
        <end position="241"/>
    </location>
</feature>
<evidence type="ECO:0000256" key="2">
    <source>
        <dbReference type="ARBA" id="ARBA00006317"/>
    </source>
</evidence>
<dbReference type="Gene3D" id="3.30.160.60">
    <property type="entry name" value="Classic Zinc Finger"/>
    <property type="match status" value="1"/>
</dbReference>